<dbReference type="InParanoid" id="A0A6P7F0G5"/>
<feature type="domain" description="C2H2-type" evidence="11">
    <location>
        <begin position="442"/>
        <end position="470"/>
    </location>
</feature>
<dbReference type="Pfam" id="PF13912">
    <property type="entry name" value="zf-C2H2_6"/>
    <property type="match status" value="2"/>
</dbReference>
<keyword evidence="6" id="KW-0805">Transcription regulation</keyword>
<feature type="domain" description="C2H2-type" evidence="11">
    <location>
        <begin position="554"/>
        <end position="581"/>
    </location>
</feature>
<dbReference type="PROSITE" id="PS00028">
    <property type="entry name" value="ZINC_FINGER_C2H2_1"/>
    <property type="match status" value="8"/>
</dbReference>
<gene>
    <name evidence="12" type="primary">LOC114325037</name>
</gene>
<dbReference type="Pfam" id="PF13465">
    <property type="entry name" value="zf-H2C2_2"/>
    <property type="match status" value="1"/>
</dbReference>
<dbReference type="Pfam" id="PF00096">
    <property type="entry name" value="zf-C2H2"/>
    <property type="match status" value="2"/>
</dbReference>
<sequence>MFYLNKYYIDVFFRIKSLSPSKSSSHKKVQASSNRLLRVQGTSKYYIVLPKSSVSAAVPSQTQLVTSKTAPPALKAIPSKRQLLIKTKTSSPVLKVIPKAIMSTDTVESGSPIPLKVIPSKDIINHPITLSHVAAPHALKEIPSKKQLLIETKASSPVLKVIPKVMMPTNTVASGSPTPLKVIPSKDIINRSTTLSNVDPNTQIVTKGESASSTYFNPFDYTPYVKNTLSSICRQEIVKSERNLMEEIVNIAWACKICQKEFYEKEQLMKHHEMHKNTTDQLGDIVENNHAYTISSKEVTCPICMTNYSNIAKYQQHIGYKHKPKDHHCDTCQHTFTDHFELSIHNTTHNQDPEWYECVICKKFQTKIIRNLHEHISKEHVKEKMHCNECDKTFLSKTWFEDHKIFHVYIIKRDIYKCGRCETSFTSYYSLMEHVQEAHTKHKCHQCDVTFPYQQNLDQHKRHWHSSGGRLLCNVCGKMLSSIKNRHNHESTHKAGRHVCSVCGKIFRKNDGFKRHMRIHTGEKPYKCEICDKAFSQTSSYNIHMRIHAGERPYSCSTCQKAFYTGSALKMHMRAHMRERP</sequence>
<evidence type="ECO:0000256" key="3">
    <source>
        <dbReference type="ARBA" id="ARBA00022737"/>
    </source>
</evidence>
<dbReference type="GO" id="GO:0008270">
    <property type="term" value="F:zinc ion binding"/>
    <property type="evidence" value="ECO:0007669"/>
    <property type="project" value="UniProtKB-KW"/>
</dbReference>
<dbReference type="FunFam" id="3.30.160.60:FF:000965">
    <property type="entry name" value="Neurotrophin receptor-interacting factor homolog"/>
    <property type="match status" value="1"/>
</dbReference>
<comment type="subcellular location">
    <subcellularLocation>
        <location evidence="1">Nucleus</location>
    </subcellularLocation>
</comment>
<dbReference type="InterPro" id="IPR013087">
    <property type="entry name" value="Znf_C2H2_type"/>
</dbReference>
<dbReference type="SUPFAM" id="SSF57667">
    <property type="entry name" value="beta-beta-alpha zinc fingers"/>
    <property type="match status" value="4"/>
</dbReference>
<dbReference type="FunFam" id="3.30.160.60:FF:000643">
    <property type="entry name" value="Zinc finger protein 668"/>
    <property type="match status" value="1"/>
</dbReference>
<keyword evidence="5" id="KW-0862">Zinc</keyword>
<dbReference type="FunCoup" id="A0A6P7F0G5">
    <property type="interactions" value="39"/>
</dbReference>
<dbReference type="PANTHER" id="PTHR47772:SF13">
    <property type="entry name" value="GASTRULA ZINC FINGER PROTEIN XLCGF49.1-LIKE-RELATED"/>
    <property type="match status" value="1"/>
</dbReference>
<dbReference type="Gene3D" id="3.30.160.60">
    <property type="entry name" value="Classic Zinc Finger"/>
    <property type="match status" value="6"/>
</dbReference>
<evidence type="ECO:0000256" key="7">
    <source>
        <dbReference type="ARBA" id="ARBA00023125"/>
    </source>
</evidence>
<evidence type="ECO:0000256" key="5">
    <source>
        <dbReference type="ARBA" id="ARBA00022833"/>
    </source>
</evidence>
<dbReference type="PANTHER" id="PTHR47772">
    <property type="entry name" value="ZINC FINGER PROTEIN 200"/>
    <property type="match status" value="1"/>
</dbReference>
<organism evidence="12">
    <name type="scientific">Diabrotica virgifera virgifera</name>
    <name type="common">western corn rootworm</name>
    <dbReference type="NCBI Taxonomy" id="50390"/>
    <lineage>
        <taxon>Eukaryota</taxon>
        <taxon>Metazoa</taxon>
        <taxon>Ecdysozoa</taxon>
        <taxon>Arthropoda</taxon>
        <taxon>Hexapoda</taxon>
        <taxon>Insecta</taxon>
        <taxon>Pterygota</taxon>
        <taxon>Neoptera</taxon>
        <taxon>Endopterygota</taxon>
        <taxon>Coleoptera</taxon>
        <taxon>Polyphaga</taxon>
        <taxon>Cucujiformia</taxon>
        <taxon>Chrysomeloidea</taxon>
        <taxon>Chrysomelidae</taxon>
        <taxon>Galerucinae</taxon>
        <taxon>Diabroticina</taxon>
        <taxon>Diabroticites</taxon>
        <taxon>Diabrotica</taxon>
    </lineage>
</organism>
<dbReference type="RefSeq" id="XP_028128761.1">
    <property type="nucleotide sequence ID" value="XM_028272960.1"/>
</dbReference>
<keyword evidence="2" id="KW-0479">Metal-binding</keyword>
<dbReference type="GO" id="GO:0005634">
    <property type="term" value="C:nucleus"/>
    <property type="evidence" value="ECO:0007669"/>
    <property type="project" value="UniProtKB-SubCell"/>
</dbReference>
<evidence type="ECO:0000256" key="10">
    <source>
        <dbReference type="PROSITE-ProRule" id="PRU00042"/>
    </source>
</evidence>
<dbReference type="GO" id="GO:0003677">
    <property type="term" value="F:DNA binding"/>
    <property type="evidence" value="ECO:0007669"/>
    <property type="project" value="UniProtKB-KW"/>
</dbReference>
<evidence type="ECO:0000256" key="4">
    <source>
        <dbReference type="ARBA" id="ARBA00022771"/>
    </source>
</evidence>
<dbReference type="InterPro" id="IPR036236">
    <property type="entry name" value="Znf_C2H2_sf"/>
</dbReference>
<evidence type="ECO:0000259" key="11">
    <source>
        <dbReference type="PROSITE" id="PS50157"/>
    </source>
</evidence>
<keyword evidence="3" id="KW-0677">Repeat</keyword>
<proteinExistence type="predicted"/>
<reference evidence="12" key="1">
    <citation type="submission" date="2025-08" db="UniProtKB">
        <authorList>
            <consortium name="RefSeq"/>
        </authorList>
    </citation>
    <scope>IDENTIFICATION</scope>
    <source>
        <tissue evidence="12">Whole insect</tissue>
    </source>
</reference>
<accession>A0A6P7F0G5</accession>
<dbReference type="InterPro" id="IPR050636">
    <property type="entry name" value="C2H2-ZF_domain-containing"/>
</dbReference>
<dbReference type="FunFam" id="3.30.160.60:FF:000624">
    <property type="entry name" value="zinc finger protein 697"/>
    <property type="match status" value="1"/>
</dbReference>
<feature type="domain" description="C2H2-type" evidence="11">
    <location>
        <begin position="526"/>
        <end position="553"/>
    </location>
</feature>
<keyword evidence="4 10" id="KW-0863">Zinc-finger</keyword>
<keyword evidence="8" id="KW-0804">Transcription</keyword>
<evidence type="ECO:0000256" key="2">
    <source>
        <dbReference type="ARBA" id="ARBA00022723"/>
    </source>
</evidence>
<evidence type="ECO:0000256" key="8">
    <source>
        <dbReference type="ARBA" id="ARBA00023163"/>
    </source>
</evidence>
<dbReference type="SMART" id="SM00355">
    <property type="entry name" value="ZnF_C2H2"/>
    <property type="match status" value="11"/>
</dbReference>
<evidence type="ECO:0000256" key="1">
    <source>
        <dbReference type="ARBA" id="ARBA00004123"/>
    </source>
</evidence>
<dbReference type="AlphaFoldDB" id="A0A6P7F0G5"/>
<protein>
    <submittedName>
        <fullName evidence="12">Zinc finger protein 629-like</fullName>
    </submittedName>
</protein>
<keyword evidence="7" id="KW-0238">DNA-binding</keyword>
<evidence type="ECO:0000256" key="6">
    <source>
        <dbReference type="ARBA" id="ARBA00023015"/>
    </source>
</evidence>
<evidence type="ECO:0000256" key="9">
    <source>
        <dbReference type="ARBA" id="ARBA00023242"/>
    </source>
</evidence>
<name>A0A6P7F0G5_DIAVI</name>
<feature type="domain" description="C2H2-type" evidence="11">
    <location>
        <begin position="253"/>
        <end position="280"/>
    </location>
</feature>
<feature type="domain" description="C2H2-type" evidence="11">
    <location>
        <begin position="385"/>
        <end position="407"/>
    </location>
</feature>
<feature type="domain" description="C2H2-type" evidence="11">
    <location>
        <begin position="327"/>
        <end position="354"/>
    </location>
</feature>
<feature type="domain" description="C2H2-type" evidence="11">
    <location>
        <begin position="498"/>
        <end position="525"/>
    </location>
</feature>
<dbReference type="PROSITE" id="PS50157">
    <property type="entry name" value="ZINC_FINGER_C2H2_2"/>
    <property type="match status" value="8"/>
</dbReference>
<keyword evidence="9" id="KW-0539">Nucleus</keyword>
<feature type="domain" description="C2H2-type" evidence="11">
    <location>
        <begin position="416"/>
        <end position="444"/>
    </location>
</feature>
<evidence type="ECO:0000313" key="12">
    <source>
        <dbReference type="RefSeq" id="XP_028128761.1"/>
    </source>
</evidence>